<dbReference type="Pfam" id="PF25954">
    <property type="entry name" value="Beta-barrel_RND_2"/>
    <property type="match status" value="1"/>
</dbReference>
<evidence type="ECO:0000256" key="1">
    <source>
        <dbReference type="ARBA" id="ARBA00009477"/>
    </source>
</evidence>
<dbReference type="PANTHER" id="PTHR30469:SF16">
    <property type="entry name" value="HAE1 FAMILY EFFLUX PUMP MFP COMPONENT"/>
    <property type="match status" value="1"/>
</dbReference>
<evidence type="ECO:0000259" key="3">
    <source>
        <dbReference type="Pfam" id="PF25954"/>
    </source>
</evidence>
<dbReference type="EMBL" id="LT840185">
    <property type="protein sequence ID" value="SMF67509.1"/>
    <property type="molecule type" value="Genomic_DNA"/>
</dbReference>
<dbReference type="Gene3D" id="2.40.50.100">
    <property type="match status" value="1"/>
</dbReference>
<dbReference type="Gene3D" id="2.40.30.170">
    <property type="match status" value="1"/>
</dbReference>
<dbReference type="PANTHER" id="PTHR30469">
    <property type="entry name" value="MULTIDRUG RESISTANCE PROTEIN MDTA"/>
    <property type="match status" value="1"/>
</dbReference>
<dbReference type="PROSITE" id="PS51257">
    <property type="entry name" value="PROKAR_LIPOPROTEIN"/>
    <property type="match status" value="1"/>
</dbReference>
<keyword evidence="6" id="KW-1185">Reference proteome</keyword>
<proteinExistence type="inferred from homology"/>
<evidence type="ECO:0000259" key="4">
    <source>
        <dbReference type="Pfam" id="PF25989"/>
    </source>
</evidence>
<sequence>MVYRIRRFIPLIALLAAACTGGETKERERPAPTVSAAAAEMTRFADSIEAVGTALANEQVTLSAPVTERIVRLNFDDGAFVRSGQTIAVLSQGQQTASLNEAQARAREAQQQLSRVEELKNRGFATTSSLDTQVAAAAAARAQAAGARAEIADRIVKAPFSGWVSLRNISAGAVVQAGTEIATISDLSSIKLDFPVPETMLSAIRTGQPIVARAAAWPDERFSGQISTIDPVINPNTRAVTVRARLPNPGNRLKPGMLLTVNIETAPRAALAVPELAVVGEGDNRFVYVVGADNKVRRTNVKTGMRADGKIEIVEGLPQNARVVTEGVVKLADGMAVRVTGAEQVRRDTPAPGTPSATGS</sequence>
<evidence type="ECO:0000313" key="5">
    <source>
        <dbReference type="EMBL" id="SMF67509.1"/>
    </source>
</evidence>
<evidence type="ECO:0000256" key="2">
    <source>
        <dbReference type="SAM" id="Coils"/>
    </source>
</evidence>
<dbReference type="Gene3D" id="2.40.420.20">
    <property type="match status" value="1"/>
</dbReference>
<dbReference type="Pfam" id="PF25989">
    <property type="entry name" value="YknX_C"/>
    <property type="match status" value="1"/>
</dbReference>
<dbReference type="STRING" id="941907.SAMN06295910_1522"/>
<accession>A0A1X7GDP9</accession>
<feature type="coiled-coil region" evidence="2">
    <location>
        <begin position="92"/>
        <end position="122"/>
    </location>
</feature>
<dbReference type="Gene3D" id="1.10.287.470">
    <property type="entry name" value="Helix hairpin bin"/>
    <property type="match status" value="1"/>
</dbReference>
<gene>
    <name evidence="5" type="ORF">SAMN06295910_1522</name>
</gene>
<protein>
    <submittedName>
        <fullName evidence="5">Membrane fusion protein, multidrug efflux system</fullName>
    </submittedName>
</protein>
<keyword evidence="2" id="KW-0175">Coiled coil</keyword>
<dbReference type="FunFam" id="2.40.30.170:FF:000010">
    <property type="entry name" value="Efflux RND transporter periplasmic adaptor subunit"/>
    <property type="match status" value="1"/>
</dbReference>
<comment type="similarity">
    <text evidence="1">Belongs to the membrane fusion protein (MFP) (TC 8.A.1) family.</text>
</comment>
<dbReference type="GO" id="GO:1990281">
    <property type="term" value="C:efflux pump complex"/>
    <property type="evidence" value="ECO:0007669"/>
    <property type="project" value="TreeGrafter"/>
</dbReference>
<evidence type="ECO:0000313" key="6">
    <source>
        <dbReference type="Proteomes" id="UP000192934"/>
    </source>
</evidence>
<dbReference type="AlphaFoldDB" id="A0A1X7GDP9"/>
<organism evidence="5 6">
    <name type="scientific">Allosphingosinicella indica</name>
    <dbReference type="NCBI Taxonomy" id="941907"/>
    <lineage>
        <taxon>Bacteria</taxon>
        <taxon>Pseudomonadati</taxon>
        <taxon>Pseudomonadota</taxon>
        <taxon>Alphaproteobacteria</taxon>
        <taxon>Sphingomonadales</taxon>
        <taxon>Sphingomonadaceae</taxon>
        <taxon>Allosphingosinicella</taxon>
    </lineage>
</organism>
<dbReference type="InterPro" id="IPR058792">
    <property type="entry name" value="Beta-barrel_RND_2"/>
</dbReference>
<dbReference type="SUPFAM" id="SSF111369">
    <property type="entry name" value="HlyD-like secretion proteins"/>
    <property type="match status" value="1"/>
</dbReference>
<feature type="domain" description="YknX-like C-terminal permuted SH3-like" evidence="4">
    <location>
        <begin position="270"/>
        <end position="339"/>
    </location>
</feature>
<dbReference type="GO" id="GO:0015562">
    <property type="term" value="F:efflux transmembrane transporter activity"/>
    <property type="evidence" value="ECO:0007669"/>
    <property type="project" value="TreeGrafter"/>
</dbReference>
<reference evidence="6" key="1">
    <citation type="submission" date="2017-04" db="EMBL/GenBank/DDBJ databases">
        <authorList>
            <person name="Varghese N."/>
            <person name="Submissions S."/>
        </authorList>
    </citation>
    <scope>NUCLEOTIDE SEQUENCE [LARGE SCALE GENOMIC DNA]</scope>
    <source>
        <strain evidence="6">Dd16</strain>
    </source>
</reference>
<dbReference type="InterPro" id="IPR006143">
    <property type="entry name" value="RND_pump_MFP"/>
</dbReference>
<dbReference type="NCBIfam" id="TIGR01730">
    <property type="entry name" value="RND_mfp"/>
    <property type="match status" value="1"/>
</dbReference>
<name>A0A1X7GDP9_9SPHN</name>
<feature type="domain" description="CusB-like beta-barrel" evidence="3">
    <location>
        <begin position="193"/>
        <end position="265"/>
    </location>
</feature>
<dbReference type="Proteomes" id="UP000192934">
    <property type="component" value="Chromosome I"/>
</dbReference>
<dbReference type="InterPro" id="IPR058637">
    <property type="entry name" value="YknX-like_C"/>
</dbReference>